<dbReference type="InterPro" id="IPR013766">
    <property type="entry name" value="Thioredoxin_domain"/>
</dbReference>
<gene>
    <name evidence="3" type="ORF">LGLO00237_LOCUS32035</name>
</gene>
<dbReference type="AlphaFoldDB" id="A0A7S4DZ61"/>
<dbReference type="EMBL" id="HBIV01045701">
    <property type="protein sequence ID" value="CAE0680249.1"/>
    <property type="molecule type" value="Transcribed_RNA"/>
</dbReference>
<organism evidence="3">
    <name type="scientific">Lotharella globosa</name>
    <dbReference type="NCBI Taxonomy" id="91324"/>
    <lineage>
        <taxon>Eukaryota</taxon>
        <taxon>Sar</taxon>
        <taxon>Rhizaria</taxon>
        <taxon>Cercozoa</taxon>
        <taxon>Chlorarachniophyceae</taxon>
        <taxon>Lotharella</taxon>
    </lineage>
</organism>
<evidence type="ECO:0000313" key="3">
    <source>
        <dbReference type="EMBL" id="CAE0680249.1"/>
    </source>
</evidence>
<dbReference type="Pfam" id="PF00085">
    <property type="entry name" value="Thioredoxin"/>
    <property type="match status" value="1"/>
</dbReference>
<dbReference type="SUPFAM" id="SSF52833">
    <property type="entry name" value="Thioredoxin-like"/>
    <property type="match status" value="1"/>
</dbReference>
<dbReference type="CDD" id="cd02947">
    <property type="entry name" value="TRX_family"/>
    <property type="match status" value="1"/>
</dbReference>
<keyword evidence="1" id="KW-1015">Disulfide bond</keyword>
<dbReference type="PANTHER" id="PTHR46115">
    <property type="entry name" value="THIOREDOXIN-LIKE PROTEIN 1"/>
    <property type="match status" value="1"/>
</dbReference>
<evidence type="ECO:0000256" key="1">
    <source>
        <dbReference type="ARBA" id="ARBA00023157"/>
    </source>
</evidence>
<evidence type="ECO:0000259" key="2">
    <source>
        <dbReference type="Pfam" id="PF00085"/>
    </source>
</evidence>
<feature type="domain" description="Thioredoxin" evidence="2">
    <location>
        <begin position="83"/>
        <end position="163"/>
    </location>
</feature>
<proteinExistence type="predicted"/>
<name>A0A7S4DZ61_9EUKA</name>
<accession>A0A7S4DZ61</accession>
<sequence>MERGKCLDRFLILQGGRRCVCKARRRKSWVPGSGSGDFWRRRNHPLLSTSNQVSMRERTDGCGSCILLLFFFFLSKPKKPESQFMEIMTNGNGLSVFMASMVNCGPCRVMDPKFRLFAEAYPDATFFKITGDTNDDTKALLKDLRVSAVPAFRVFNDGKDVSAELALMEQMDIIQAEKTLRLVVKRHYPDK</sequence>
<dbReference type="Gene3D" id="3.40.30.10">
    <property type="entry name" value="Glutaredoxin"/>
    <property type="match status" value="1"/>
</dbReference>
<protein>
    <recommendedName>
        <fullName evidence="2">Thioredoxin domain-containing protein</fullName>
    </recommendedName>
</protein>
<reference evidence="3" key="1">
    <citation type="submission" date="2021-01" db="EMBL/GenBank/DDBJ databases">
        <authorList>
            <person name="Corre E."/>
            <person name="Pelletier E."/>
            <person name="Niang G."/>
            <person name="Scheremetjew M."/>
            <person name="Finn R."/>
            <person name="Kale V."/>
            <person name="Holt S."/>
            <person name="Cochrane G."/>
            <person name="Meng A."/>
            <person name="Brown T."/>
            <person name="Cohen L."/>
        </authorList>
    </citation>
    <scope>NUCLEOTIDE SEQUENCE</scope>
    <source>
        <strain evidence="3">CCCM811</strain>
    </source>
</reference>
<dbReference type="InterPro" id="IPR036249">
    <property type="entry name" value="Thioredoxin-like_sf"/>
</dbReference>